<organism evidence="1 2">
    <name type="scientific">Actinocrispum wychmicini</name>
    <dbReference type="NCBI Taxonomy" id="1213861"/>
    <lineage>
        <taxon>Bacteria</taxon>
        <taxon>Bacillati</taxon>
        <taxon>Actinomycetota</taxon>
        <taxon>Actinomycetes</taxon>
        <taxon>Pseudonocardiales</taxon>
        <taxon>Pseudonocardiaceae</taxon>
        <taxon>Actinocrispum</taxon>
    </lineage>
</organism>
<keyword evidence="2" id="KW-1185">Reference proteome</keyword>
<evidence type="ECO:0000313" key="2">
    <source>
        <dbReference type="Proteomes" id="UP000295680"/>
    </source>
</evidence>
<dbReference type="EMBL" id="SLWS01000008">
    <property type="protein sequence ID" value="TCO54803.1"/>
    <property type="molecule type" value="Genomic_DNA"/>
</dbReference>
<sequence>MTASRTGQNQTGWTSSTRFAMIDAAAAKALREKRNSSNVTILGAMYASEAGVGAAAFSHDCPGKLFVDYYTGEDGHVYVGVSAWYECDSTLEILGEVQIP</sequence>
<name>A0A4R2J6W8_9PSEU</name>
<evidence type="ECO:0000313" key="1">
    <source>
        <dbReference type="EMBL" id="TCO54803.1"/>
    </source>
</evidence>
<gene>
    <name evidence="1" type="ORF">EV192_10891</name>
</gene>
<comment type="caution">
    <text evidence="1">The sequence shown here is derived from an EMBL/GenBank/DDBJ whole genome shotgun (WGS) entry which is preliminary data.</text>
</comment>
<dbReference type="RefSeq" id="WP_132122596.1">
    <property type="nucleotide sequence ID" value="NZ_SLWS01000008.1"/>
</dbReference>
<dbReference type="OrthoDB" id="10008549at2"/>
<accession>A0A4R2J6W8</accession>
<dbReference type="AlphaFoldDB" id="A0A4R2J6W8"/>
<proteinExistence type="predicted"/>
<dbReference type="Proteomes" id="UP000295680">
    <property type="component" value="Unassembled WGS sequence"/>
</dbReference>
<reference evidence="1 2" key="1">
    <citation type="submission" date="2019-03" db="EMBL/GenBank/DDBJ databases">
        <title>Genomic Encyclopedia of Type Strains, Phase IV (KMG-IV): sequencing the most valuable type-strain genomes for metagenomic binning, comparative biology and taxonomic classification.</title>
        <authorList>
            <person name="Goeker M."/>
        </authorList>
    </citation>
    <scope>NUCLEOTIDE SEQUENCE [LARGE SCALE GENOMIC DNA]</scope>
    <source>
        <strain evidence="1 2">DSM 45934</strain>
    </source>
</reference>
<protein>
    <submittedName>
        <fullName evidence="1">Uncharacterized protein</fullName>
    </submittedName>
</protein>